<keyword evidence="4" id="KW-0282">Flagellum</keyword>
<dbReference type="RefSeq" id="WP_095640272.1">
    <property type="nucleotide sequence ID" value="NZ_NSJZ01000007.1"/>
</dbReference>
<dbReference type="Proteomes" id="UP000218023">
    <property type="component" value="Unassembled WGS sequence"/>
</dbReference>
<keyword evidence="5" id="KW-1185">Reference proteome</keyword>
<dbReference type="NCBIfam" id="NF001995">
    <property type="entry name" value="PRK00794.1-1"/>
    <property type="match status" value="1"/>
</dbReference>
<dbReference type="AlphaFoldDB" id="A0A2A2GJK0"/>
<dbReference type="GO" id="GO:0048027">
    <property type="term" value="F:mRNA 5'-UTR binding"/>
    <property type="evidence" value="ECO:0007669"/>
    <property type="project" value="InterPro"/>
</dbReference>
<evidence type="ECO:0000256" key="2">
    <source>
        <dbReference type="ARBA" id="ARBA00022795"/>
    </source>
</evidence>
<evidence type="ECO:0000256" key="1">
    <source>
        <dbReference type="ARBA" id="ARBA00022491"/>
    </source>
</evidence>
<evidence type="ECO:0000313" key="5">
    <source>
        <dbReference type="Proteomes" id="UP000218023"/>
    </source>
</evidence>
<dbReference type="OrthoDB" id="8561314at2"/>
<organism evidence="4 5">
    <name type="scientific">Paracoccus salipaludis</name>
    <dbReference type="NCBI Taxonomy" id="2032623"/>
    <lineage>
        <taxon>Bacteria</taxon>
        <taxon>Pseudomonadati</taxon>
        <taxon>Pseudomonadota</taxon>
        <taxon>Alphaproteobacteria</taxon>
        <taxon>Rhodobacterales</taxon>
        <taxon>Paracoccaceae</taxon>
        <taxon>Paracoccus</taxon>
    </lineage>
</organism>
<keyword evidence="4" id="KW-0969">Cilium</keyword>
<keyword evidence="2" id="KW-1005">Bacterial flagellum biogenesis</keyword>
<gene>
    <name evidence="4" type="ORF">CK240_10410</name>
</gene>
<evidence type="ECO:0000313" key="4">
    <source>
        <dbReference type="EMBL" id="PAU97164.1"/>
    </source>
</evidence>
<comment type="caution">
    <text evidence="4">The sequence shown here is derived from an EMBL/GenBank/DDBJ whole genome shotgun (WGS) entry which is preliminary data.</text>
</comment>
<accession>A0A2A2GJK0</accession>
<dbReference type="Pfam" id="PF07378">
    <property type="entry name" value="FlbT"/>
    <property type="match status" value="1"/>
</dbReference>
<keyword evidence="4" id="KW-0966">Cell projection</keyword>
<dbReference type="GO" id="GO:0006402">
    <property type="term" value="P:mRNA catabolic process"/>
    <property type="evidence" value="ECO:0007669"/>
    <property type="project" value="InterPro"/>
</dbReference>
<dbReference type="InterPro" id="IPR009967">
    <property type="entry name" value="Flagellum_FlbT"/>
</dbReference>
<keyword evidence="3" id="KW-0694">RNA-binding</keyword>
<evidence type="ECO:0000256" key="3">
    <source>
        <dbReference type="ARBA" id="ARBA00022884"/>
    </source>
</evidence>
<dbReference type="EMBL" id="NSJZ01000007">
    <property type="protein sequence ID" value="PAU97164.1"/>
    <property type="molecule type" value="Genomic_DNA"/>
</dbReference>
<proteinExistence type="predicted"/>
<protein>
    <submittedName>
        <fullName evidence="4">Flagellar biosynthesis repressor FlbT</fullName>
    </submittedName>
</protein>
<keyword evidence="1" id="KW-0678">Repressor</keyword>
<dbReference type="GO" id="GO:0044781">
    <property type="term" value="P:bacterial-type flagellum organization"/>
    <property type="evidence" value="ECO:0007669"/>
    <property type="project" value="UniProtKB-KW"/>
</dbReference>
<sequence length="133" mass="14678">MTGLILKLAPGERVLINGAVIENGDRRCRISIKTPNASILRLKDAIHPDEVATPVSRVCYDAQLVLSGDTDPAQGSRNLLQGIEQLSRVFDDRESRDALTAATEDVMAGNVYRALRQLRRLLPQEARIFARIA</sequence>
<reference evidence="4 5" key="1">
    <citation type="submission" date="2017-09" db="EMBL/GenBank/DDBJ databases">
        <title>Paracoccus alkalisoli sp. nov., isolated from saline alkaline soil.</title>
        <authorList>
            <person name="Dong X."/>
            <person name="Zhang G."/>
        </authorList>
    </citation>
    <scope>NUCLEOTIDE SEQUENCE [LARGE SCALE GENOMIC DNA]</scope>
    <source>
        <strain evidence="4 5">WN007</strain>
    </source>
</reference>
<name>A0A2A2GJK0_9RHOB</name>
<dbReference type="GO" id="GO:1902209">
    <property type="term" value="P:negative regulation of bacterial-type flagellum assembly"/>
    <property type="evidence" value="ECO:0007669"/>
    <property type="project" value="InterPro"/>
</dbReference>